<protein>
    <submittedName>
        <fullName evidence="2">Outer membrane efflux protein</fullName>
    </submittedName>
</protein>
<dbReference type="GO" id="GO:0015562">
    <property type="term" value="F:efflux transmembrane transporter activity"/>
    <property type="evidence" value="ECO:0007669"/>
    <property type="project" value="InterPro"/>
</dbReference>
<dbReference type="Proteomes" id="UP000318995">
    <property type="component" value="Unassembled WGS sequence"/>
</dbReference>
<accession>A0A5C5VTE4</accession>
<dbReference type="PANTHER" id="PTHR30203">
    <property type="entry name" value="OUTER MEMBRANE CATION EFFLUX PROTEIN"/>
    <property type="match status" value="1"/>
</dbReference>
<evidence type="ECO:0000313" key="3">
    <source>
        <dbReference type="Proteomes" id="UP000318995"/>
    </source>
</evidence>
<evidence type="ECO:0000313" key="2">
    <source>
        <dbReference type="EMBL" id="TWT41397.1"/>
    </source>
</evidence>
<dbReference type="RefSeq" id="WP_146575307.1">
    <property type="nucleotide sequence ID" value="NZ_SJPH01000009.1"/>
</dbReference>
<organism evidence="2 3">
    <name type="scientific">Botrimarina hoheduenensis</name>
    <dbReference type="NCBI Taxonomy" id="2528000"/>
    <lineage>
        <taxon>Bacteria</taxon>
        <taxon>Pseudomonadati</taxon>
        <taxon>Planctomycetota</taxon>
        <taxon>Planctomycetia</taxon>
        <taxon>Pirellulales</taxon>
        <taxon>Lacipirellulaceae</taxon>
        <taxon>Botrimarina</taxon>
    </lineage>
</organism>
<name>A0A5C5VTE4_9BACT</name>
<comment type="caution">
    <text evidence="2">The sequence shown here is derived from an EMBL/GenBank/DDBJ whole genome shotgun (WGS) entry which is preliminary data.</text>
</comment>
<reference evidence="2 3" key="1">
    <citation type="submission" date="2019-02" db="EMBL/GenBank/DDBJ databases">
        <title>Deep-cultivation of Planctomycetes and their phenomic and genomic characterization uncovers novel biology.</title>
        <authorList>
            <person name="Wiegand S."/>
            <person name="Jogler M."/>
            <person name="Boedeker C."/>
            <person name="Pinto D."/>
            <person name="Vollmers J."/>
            <person name="Rivas-Marin E."/>
            <person name="Kohn T."/>
            <person name="Peeters S.H."/>
            <person name="Heuer A."/>
            <person name="Rast P."/>
            <person name="Oberbeckmann S."/>
            <person name="Bunk B."/>
            <person name="Jeske O."/>
            <person name="Meyerdierks A."/>
            <person name="Storesund J.E."/>
            <person name="Kallscheuer N."/>
            <person name="Luecker S."/>
            <person name="Lage O.M."/>
            <person name="Pohl T."/>
            <person name="Merkel B.J."/>
            <person name="Hornburger P."/>
            <person name="Mueller R.-W."/>
            <person name="Bruemmer F."/>
            <person name="Labrenz M."/>
            <person name="Spormann A.M."/>
            <person name="Op Den Camp H."/>
            <person name="Overmann J."/>
            <person name="Amann R."/>
            <person name="Jetten M.S.M."/>
            <person name="Mascher T."/>
            <person name="Medema M.H."/>
            <person name="Devos D.P."/>
            <person name="Kaster A.-K."/>
            <person name="Ovreas L."/>
            <person name="Rohde M."/>
            <person name="Galperin M.Y."/>
            <person name="Jogler C."/>
        </authorList>
    </citation>
    <scope>NUCLEOTIDE SEQUENCE [LARGE SCALE GENOMIC DNA]</scope>
    <source>
        <strain evidence="2 3">Pla111</strain>
    </source>
</reference>
<dbReference type="AlphaFoldDB" id="A0A5C5VTE4"/>
<dbReference type="EMBL" id="SJPH01000009">
    <property type="protein sequence ID" value="TWT41397.1"/>
    <property type="molecule type" value="Genomic_DNA"/>
</dbReference>
<keyword evidence="3" id="KW-1185">Reference proteome</keyword>
<sequence length="916" mass="99853">MPQFTLPRTVRATLALLTAAVVLASLSGCSRSRARRSADREAYCLIDQKSVVAGKGQGSYRIGIDPCSRMHDENDPDCPPMPPDDPLSHRYMECVDNKRGAKCWREAPRTPYVEARQWRSCLPLDERGKLVLDTEGAVRLGLLHDPGYQRELEELYLSALDVAFERFRFDTQLFGGVSAFYEVDGALDTSNVIIEPSDFGNRWRLQRLTATGGELTVGLANSLVWQLAGTDSYRGSTLLDFSLVQPLLRGGGRVRVMERLTVAERTLLANVRAMERFQREYYLQIVTGRFASGGPQRRGGLLGGAGLTNFTGVAFGVGGGGGGFGGFGNGGGAGAAGAGGYLGLLQTQQVLRNQRANVAGLRESTQQLEATYDAGRIDRFQVDLARQALFNAQSVLLSAEANYQTSLDNFLTGLGLPPDLPLVVRDRLLDQFNLLEPRLTDLQNATSDALQRIRVVSSDSDALAQGIGPALVAAPPKARDEDEILPEPLVANPLPALLVAEARELMSTAIDLAAAVEADLQRLHAVAPARKTHLLELATREEVSATNIDLRLVNPERLDERIAALDEDFASWAQSFEKLAVAVADLSLETNEDAVAPLLARLSAQLLELSLLQARARLDTIDIEPTEITSLEAMQIARVRRRDWANARASLVDSWRLVHFNANDLQSAVDIVVDGEIGSTTADPFPIGADNGRLSVGLEFDSPTSRLAERNVYRQSLIEYQQARRNYYRFVDGIHQSLRGTLRQVRLNEVNLELRREAVFVAIAQVDLTRLRLSEPPKPGEEDQFNNTTARDLVQALGDLLNAQNDLLSVWVNNRVQRLNLELDLGLMLVDSEGLRVDIDQPLRSFVPDGPCPGGADVREVLPLGQSARTDNSAIQAPQAAEAPRSDGALLPKQESSAPLPVPPAQGSNILEKAGA</sequence>
<dbReference type="Gene3D" id="1.20.1600.10">
    <property type="entry name" value="Outer membrane efflux proteins (OEP)"/>
    <property type="match status" value="2"/>
</dbReference>
<evidence type="ECO:0000256" key="1">
    <source>
        <dbReference type="SAM" id="MobiDB-lite"/>
    </source>
</evidence>
<feature type="compositionally biased region" description="Polar residues" evidence="1">
    <location>
        <begin position="867"/>
        <end position="876"/>
    </location>
</feature>
<dbReference type="SUPFAM" id="SSF56954">
    <property type="entry name" value="Outer membrane efflux proteins (OEP)"/>
    <property type="match status" value="2"/>
</dbReference>
<gene>
    <name evidence="2" type="ORF">Pla111_31120</name>
</gene>
<dbReference type="PANTHER" id="PTHR30203:SF33">
    <property type="entry name" value="BLR4455 PROTEIN"/>
    <property type="match status" value="1"/>
</dbReference>
<dbReference type="OrthoDB" id="235971at2"/>
<feature type="region of interest" description="Disordered" evidence="1">
    <location>
        <begin position="866"/>
        <end position="916"/>
    </location>
</feature>
<dbReference type="InterPro" id="IPR010131">
    <property type="entry name" value="MdtP/NodT-like"/>
</dbReference>
<proteinExistence type="predicted"/>